<dbReference type="Proteomes" id="UP001235939">
    <property type="component" value="Chromosome 07"/>
</dbReference>
<evidence type="ECO:0000313" key="2">
    <source>
        <dbReference type="EMBL" id="UYV69824.1"/>
    </source>
</evidence>
<accession>A0ABY6KLS5</accession>
<reference evidence="2 3" key="1">
    <citation type="submission" date="2022-01" db="EMBL/GenBank/DDBJ databases">
        <title>A chromosomal length assembly of Cordylochernes scorpioides.</title>
        <authorList>
            <person name="Zeh D."/>
            <person name="Zeh J."/>
        </authorList>
    </citation>
    <scope>NUCLEOTIDE SEQUENCE [LARGE SCALE GENOMIC DNA]</scope>
    <source>
        <strain evidence="2">IN4F17</strain>
        <tissue evidence="2">Whole Body</tissue>
    </source>
</reference>
<protein>
    <submittedName>
        <fullName evidence="2">Uncharacterized protein</fullName>
    </submittedName>
</protein>
<sequence length="264" mass="30042">MDLEGHVTSQCLVGKQQIINYVSHNYCWKRRSSKQQWEAEGGGDGDAAAGMRKTKTEEPVNKFRTGRFALIPDSFSLLPADLNLELNKELPTGYVINNLITFLERQLTAREKINKHPKTRFYNEKPITTASELFYSVHKSNECVFCGKDNHGSPKCDFAANLSLKEKRSLMRKKKCVFYKCLRPSHLSNFFINVVHCSICNLSSHLYVMCTKQILNRGRSYKSPTVQDETLANLSTSSDVLLPTLRVTLKENRTDKTARAIIDT</sequence>
<name>A0ABY6KLS5_9ARAC</name>
<dbReference type="EMBL" id="CP092869">
    <property type="protein sequence ID" value="UYV69824.1"/>
    <property type="molecule type" value="Genomic_DNA"/>
</dbReference>
<proteinExistence type="predicted"/>
<keyword evidence="3" id="KW-1185">Reference proteome</keyword>
<evidence type="ECO:0000313" key="3">
    <source>
        <dbReference type="Proteomes" id="UP001235939"/>
    </source>
</evidence>
<evidence type="ECO:0000256" key="1">
    <source>
        <dbReference type="SAM" id="MobiDB-lite"/>
    </source>
</evidence>
<organism evidence="2 3">
    <name type="scientific">Cordylochernes scorpioides</name>
    <dbReference type="NCBI Taxonomy" id="51811"/>
    <lineage>
        <taxon>Eukaryota</taxon>
        <taxon>Metazoa</taxon>
        <taxon>Ecdysozoa</taxon>
        <taxon>Arthropoda</taxon>
        <taxon>Chelicerata</taxon>
        <taxon>Arachnida</taxon>
        <taxon>Pseudoscorpiones</taxon>
        <taxon>Cheliferoidea</taxon>
        <taxon>Chernetidae</taxon>
        <taxon>Cordylochernes</taxon>
    </lineage>
</organism>
<feature type="region of interest" description="Disordered" evidence="1">
    <location>
        <begin position="37"/>
        <end position="56"/>
    </location>
</feature>
<gene>
    <name evidence="2" type="ORF">LAZ67_7000889</name>
</gene>